<dbReference type="InterPro" id="IPR035996">
    <property type="entry name" value="4pyrrol_Methylase_sf"/>
</dbReference>
<evidence type="ECO:0000256" key="3">
    <source>
        <dbReference type="ARBA" id="ARBA00022573"/>
    </source>
</evidence>
<keyword evidence="6" id="KW-0949">S-adenosyl-L-methionine</keyword>
<keyword evidence="5 7" id="KW-0808">Transferase</keyword>
<dbReference type="PROSITE" id="PS00840">
    <property type="entry name" value="SUMT_2"/>
    <property type="match status" value="1"/>
</dbReference>
<keyword evidence="3" id="KW-0169">Cobalamin biosynthesis</keyword>
<dbReference type="Gene3D" id="3.40.1010.10">
    <property type="entry name" value="Cobalt-precorrin-4 Transmethylase, Domain 1"/>
    <property type="match status" value="1"/>
</dbReference>
<dbReference type="InterPro" id="IPR050161">
    <property type="entry name" value="Siro_Cobalamin_biosynth"/>
</dbReference>
<evidence type="ECO:0000256" key="7">
    <source>
        <dbReference type="RuleBase" id="RU003960"/>
    </source>
</evidence>
<name>A0A8J7WB34_9EURY</name>
<comment type="pathway">
    <text evidence="1">Cofactor biosynthesis; adenosylcobalamin biosynthesis.</text>
</comment>
<dbReference type="InterPro" id="IPR014777">
    <property type="entry name" value="4pyrrole_Mease_sub1"/>
</dbReference>
<keyword evidence="4 7" id="KW-0489">Methyltransferase</keyword>
<dbReference type="SUPFAM" id="SSF53790">
    <property type="entry name" value="Tetrapyrrole methylase"/>
    <property type="match status" value="1"/>
</dbReference>
<evidence type="ECO:0000259" key="8">
    <source>
        <dbReference type="Pfam" id="PF00590"/>
    </source>
</evidence>
<sequence length="238" mass="25430">MTTFYIVGAGCGDPGLITVKGMDLLKRADLLIYAGSLINPELIEASGAAIKLDSSKMNLEEICGAIRDGISRGELVVRLHSGDPAIYGAIVEQMAILSKDGIKAEIIPGVSSLFGAAAALKTQLTLRGVSESVIITRPAGATLKEDRIRELSRIGETLVIFLGTEKLREIMERVDCPKETPVAVIYHATWDDQKIVKGTVADIADRADEAGITRTALIIIGKAVLGIESDFTHSHLYS</sequence>
<proteinExistence type="inferred from homology"/>
<dbReference type="PANTHER" id="PTHR45790">
    <property type="entry name" value="SIROHEME SYNTHASE-RELATED"/>
    <property type="match status" value="1"/>
</dbReference>
<evidence type="ECO:0000313" key="9">
    <source>
        <dbReference type="EMBL" id="MBR1369960.1"/>
    </source>
</evidence>
<evidence type="ECO:0000256" key="1">
    <source>
        <dbReference type="ARBA" id="ARBA00004953"/>
    </source>
</evidence>
<organism evidence="9 10">
    <name type="scientific">Methanocalculus chunghsingensis</name>
    <dbReference type="NCBI Taxonomy" id="156457"/>
    <lineage>
        <taxon>Archaea</taxon>
        <taxon>Methanobacteriati</taxon>
        <taxon>Methanobacteriota</taxon>
        <taxon>Stenosarchaea group</taxon>
        <taxon>Methanomicrobia</taxon>
        <taxon>Methanomicrobiales</taxon>
        <taxon>Methanocalculaceae</taxon>
        <taxon>Methanocalculus</taxon>
    </lineage>
</organism>
<evidence type="ECO:0000313" key="10">
    <source>
        <dbReference type="Proteomes" id="UP000730161"/>
    </source>
</evidence>
<evidence type="ECO:0000256" key="4">
    <source>
        <dbReference type="ARBA" id="ARBA00022603"/>
    </source>
</evidence>
<dbReference type="Gene3D" id="3.30.950.10">
    <property type="entry name" value="Methyltransferase, Cobalt-precorrin-4 Transmethylase, Domain 2"/>
    <property type="match status" value="1"/>
</dbReference>
<keyword evidence="10" id="KW-1185">Reference proteome</keyword>
<evidence type="ECO:0000256" key="5">
    <source>
        <dbReference type="ARBA" id="ARBA00022679"/>
    </source>
</evidence>
<comment type="similarity">
    <text evidence="2 7">Belongs to the precorrin methyltransferase family.</text>
</comment>
<evidence type="ECO:0000256" key="6">
    <source>
        <dbReference type="ARBA" id="ARBA00022691"/>
    </source>
</evidence>
<dbReference type="GO" id="GO:0046026">
    <property type="term" value="F:precorrin-4 C11-methyltransferase activity"/>
    <property type="evidence" value="ECO:0007669"/>
    <property type="project" value="InterPro"/>
</dbReference>
<dbReference type="InterPro" id="IPR000878">
    <property type="entry name" value="4pyrrol_Mease"/>
</dbReference>
<feature type="domain" description="Tetrapyrrole methylase" evidence="8">
    <location>
        <begin position="3"/>
        <end position="203"/>
    </location>
</feature>
<reference evidence="9" key="1">
    <citation type="submission" date="2014-12" db="EMBL/GenBank/DDBJ databases">
        <authorList>
            <person name="Huang H.-H."/>
            <person name="Chen S.-C."/>
            <person name="Lai M.-C."/>
        </authorList>
    </citation>
    <scope>NUCLEOTIDE SEQUENCE</scope>
    <source>
        <strain evidence="9">K1F9705b</strain>
    </source>
</reference>
<dbReference type="InterPro" id="IPR006362">
    <property type="entry name" value="Cbl_synth_CobM/CibF"/>
</dbReference>
<dbReference type="AlphaFoldDB" id="A0A8J7WB34"/>
<dbReference type="Pfam" id="PF00590">
    <property type="entry name" value="TP_methylase"/>
    <property type="match status" value="1"/>
</dbReference>
<comment type="caution">
    <text evidence="9">The sequence shown here is derived from an EMBL/GenBank/DDBJ whole genome shotgun (WGS) entry which is preliminary data.</text>
</comment>
<protein>
    <submittedName>
        <fullName evidence="9">Cobalt-precorrin-4 C(11)-methyltransferase</fullName>
    </submittedName>
</protein>
<dbReference type="CDD" id="cd11641">
    <property type="entry name" value="Precorrin-4_C11-MT"/>
    <property type="match status" value="1"/>
</dbReference>
<evidence type="ECO:0000256" key="2">
    <source>
        <dbReference type="ARBA" id="ARBA00005879"/>
    </source>
</evidence>
<dbReference type="RefSeq" id="WP_211531719.1">
    <property type="nucleotide sequence ID" value="NZ_JWHL01000027.1"/>
</dbReference>
<dbReference type="OrthoDB" id="6633at2157"/>
<dbReference type="UniPathway" id="UPA00148"/>
<dbReference type="GO" id="GO:0009236">
    <property type="term" value="P:cobalamin biosynthetic process"/>
    <property type="evidence" value="ECO:0007669"/>
    <property type="project" value="UniProtKB-UniPathway"/>
</dbReference>
<gene>
    <name evidence="9" type="ORF">RJ53_10920</name>
</gene>
<dbReference type="EMBL" id="JWHL01000027">
    <property type="protein sequence ID" value="MBR1369960.1"/>
    <property type="molecule type" value="Genomic_DNA"/>
</dbReference>
<dbReference type="InterPro" id="IPR003043">
    <property type="entry name" value="Uropor_MeTrfase_CS"/>
</dbReference>
<accession>A0A8J7WB34</accession>
<dbReference type="InterPro" id="IPR014776">
    <property type="entry name" value="4pyrrole_Mease_sub2"/>
</dbReference>
<dbReference type="PANTHER" id="PTHR45790:SF4">
    <property type="entry name" value="COBALT-PRECORRIN-4 C(11)-METHYLTRANSFERASE"/>
    <property type="match status" value="1"/>
</dbReference>
<dbReference type="Proteomes" id="UP000730161">
    <property type="component" value="Unassembled WGS sequence"/>
</dbReference>
<dbReference type="GO" id="GO:0032259">
    <property type="term" value="P:methylation"/>
    <property type="evidence" value="ECO:0007669"/>
    <property type="project" value="UniProtKB-KW"/>
</dbReference>